<organism evidence="3 4">
    <name type="scientific">Lachnospira hominis</name>
    <name type="common">ex Liu et al. 2021</name>
    <dbReference type="NCBI Taxonomy" id="2763051"/>
    <lineage>
        <taxon>Bacteria</taxon>
        <taxon>Bacillati</taxon>
        <taxon>Bacillota</taxon>
        <taxon>Clostridia</taxon>
        <taxon>Lachnospirales</taxon>
        <taxon>Lachnospiraceae</taxon>
        <taxon>Lachnospira</taxon>
    </lineage>
</organism>
<name>A0ABR7FX72_9FIRM</name>
<evidence type="ECO:0000313" key="3">
    <source>
        <dbReference type="EMBL" id="MBC5679798.1"/>
    </source>
</evidence>
<dbReference type="Pfam" id="PF00682">
    <property type="entry name" value="HMGL-like"/>
    <property type="match status" value="1"/>
</dbReference>
<dbReference type="CDD" id="cd07944">
    <property type="entry name" value="DRE_TIM_HOA_like"/>
    <property type="match status" value="1"/>
</dbReference>
<feature type="domain" description="Pyruvate carboxyltransferase" evidence="2">
    <location>
        <begin position="14"/>
        <end position="270"/>
    </location>
</feature>
<dbReference type="SUPFAM" id="SSF51569">
    <property type="entry name" value="Aldolase"/>
    <property type="match status" value="1"/>
</dbReference>
<sequence length="324" mass="36609">MQQKGELISFRPDIKVVDCTIRDGGLVNNFYFDDEFVKDLYKTNAAAGVDYMEFGYKASKDLFDVNEFGKWKFCDEQDIRDIVGDNDTDMKISVMADVGRTDYKKDIIPKKDSVIDMIRIATYVNTIPAAVEMINYCADMGYETTINIMAVSTAQESELDLALDLLSKSKADVIYLVDSYGSLYPEQIRRYADKYIKVAEAAGKKVGIHAHNNQQLAFANTIEACAFGVSYLDATMSGMGRGAGNCYMELLLGFLRNPKYSLNPVLKFIENRILPLKKSGVVWGCDVQYMLTGQQNQHPRTAIAFTADKREDYFTFYQSVLDRE</sequence>
<evidence type="ECO:0000259" key="2">
    <source>
        <dbReference type="PROSITE" id="PS50991"/>
    </source>
</evidence>
<dbReference type="RefSeq" id="WP_021865169.1">
    <property type="nucleotide sequence ID" value="NZ_JACOPD010000001.1"/>
</dbReference>
<proteinExistence type="predicted"/>
<dbReference type="InterPro" id="IPR013785">
    <property type="entry name" value="Aldolase_TIM"/>
</dbReference>
<dbReference type="InterPro" id="IPR050073">
    <property type="entry name" value="2-IPM_HCS-like"/>
</dbReference>
<dbReference type="PANTHER" id="PTHR10277:SF9">
    <property type="entry name" value="2-ISOPROPYLMALATE SYNTHASE 1, CHLOROPLASTIC-RELATED"/>
    <property type="match status" value="1"/>
</dbReference>
<dbReference type="PANTHER" id="PTHR10277">
    <property type="entry name" value="HOMOCITRATE SYNTHASE-RELATED"/>
    <property type="match status" value="1"/>
</dbReference>
<accession>A0ABR7FX72</accession>
<dbReference type="InterPro" id="IPR000891">
    <property type="entry name" value="PYR_CT"/>
</dbReference>
<dbReference type="Proteomes" id="UP000628463">
    <property type="component" value="Unassembled WGS sequence"/>
</dbReference>
<evidence type="ECO:0000313" key="4">
    <source>
        <dbReference type="Proteomes" id="UP000628463"/>
    </source>
</evidence>
<dbReference type="PROSITE" id="PS50991">
    <property type="entry name" value="PYR_CT"/>
    <property type="match status" value="1"/>
</dbReference>
<reference evidence="3 4" key="1">
    <citation type="submission" date="2020-08" db="EMBL/GenBank/DDBJ databases">
        <title>Genome public.</title>
        <authorList>
            <person name="Liu C."/>
            <person name="Sun Q."/>
        </authorList>
    </citation>
    <scope>NUCLEOTIDE SEQUENCE [LARGE SCALE GENOMIC DNA]</scope>
    <source>
        <strain evidence="3 4">NSJ-43</strain>
    </source>
</reference>
<keyword evidence="4" id="KW-1185">Reference proteome</keyword>
<evidence type="ECO:0000256" key="1">
    <source>
        <dbReference type="ARBA" id="ARBA00023211"/>
    </source>
</evidence>
<gene>
    <name evidence="3" type="ORF">H8S01_02315</name>
</gene>
<dbReference type="EMBL" id="JACOPD010000001">
    <property type="protein sequence ID" value="MBC5679798.1"/>
    <property type="molecule type" value="Genomic_DNA"/>
</dbReference>
<protein>
    <submittedName>
        <fullName evidence="3">Aldolase catalytic domain-containing protein</fullName>
    </submittedName>
</protein>
<comment type="caution">
    <text evidence="3">The sequence shown here is derived from an EMBL/GenBank/DDBJ whole genome shotgun (WGS) entry which is preliminary data.</text>
</comment>
<keyword evidence="1" id="KW-0464">Manganese</keyword>
<dbReference type="Gene3D" id="3.20.20.70">
    <property type="entry name" value="Aldolase class I"/>
    <property type="match status" value="1"/>
</dbReference>